<evidence type="ECO:0000256" key="2">
    <source>
        <dbReference type="ARBA" id="ARBA00023239"/>
    </source>
</evidence>
<evidence type="ECO:0000256" key="4">
    <source>
        <dbReference type="PIRSR" id="PIRSR617939-2"/>
    </source>
</evidence>
<dbReference type="PANTHER" id="PTHR12935:SF0">
    <property type="entry name" value="GAMMA-GLUTAMYLCYCLOTRANSFERASE"/>
    <property type="match status" value="1"/>
</dbReference>
<dbReference type="CDD" id="cd06661">
    <property type="entry name" value="GGCT_like"/>
    <property type="match status" value="1"/>
</dbReference>
<evidence type="ECO:0000256" key="3">
    <source>
        <dbReference type="PIRSR" id="PIRSR617939-1"/>
    </source>
</evidence>
<dbReference type="Proteomes" id="UP001190700">
    <property type="component" value="Unassembled WGS sequence"/>
</dbReference>
<dbReference type="Gene3D" id="3.10.490.10">
    <property type="entry name" value="Gamma-glutamyl cyclotransferase-like"/>
    <property type="match status" value="1"/>
</dbReference>
<feature type="binding site" evidence="4">
    <location>
        <position position="125"/>
    </location>
    <ligand>
        <name>substrate</name>
    </ligand>
</feature>
<dbReference type="InterPro" id="IPR013024">
    <property type="entry name" value="GGCT-like"/>
</dbReference>
<dbReference type="SUPFAM" id="SSF110857">
    <property type="entry name" value="Gamma-glutamyl cyclotransferase-like"/>
    <property type="match status" value="1"/>
</dbReference>
<keyword evidence="2" id="KW-0456">Lyase</keyword>
<comment type="caution">
    <text evidence="5">The sequence shown here is derived from an EMBL/GenBank/DDBJ whole genome shotgun (WGS) entry which is preliminary data.</text>
</comment>
<sequence length="161" mass="18248">MATCVAVFAYGGNLDPQRMAERVGSFNLREYACLKNWKVCFEKQAGDGSGYANIVKSEGDVVEGALYEIEPAAIRALDRYEGVASGHYRRVKATVITKQSGDRECWLYVAEQSRCQRGLRPRREYLNHLLKGQDIFTSFYTDRLRNVPVHDSTQESAERNS</sequence>
<name>A0AAE0GTK8_9CHLO</name>
<protein>
    <recommendedName>
        <fullName evidence="1">gamma-glutamylcyclotransferase</fullName>
        <ecNumber evidence="1">4.3.2.9</ecNumber>
    </recommendedName>
</protein>
<keyword evidence="6" id="KW-1185">Reference proteome</keyword>
<dbReference type="Pfam" id="PF13772">
    <property type="entry name" value="AIG2_2"/>
    <property type="match status" value="1"/>
</dbReference>
<feature type="active site" description="Proton acceptor" evidence="3">
    <location>
        <position position="81"/>
    </location>
</feature>
<proteinExistence type="predicted"/>
<evidence type="ECO:0000313" key="5">
    <source>
        <dbReference type="EMBL" id="KAK3283933.1"/>
    </source>
</evidence>
<organism evidence="5 6">
    <name type="scientific">Cymbomonas tetramitiformis</name>
    <dbReference type="NCBI Taxonomy" id="36881"/>
    <lineage>
        <taxon>Eukaryota</taxon>
        <taxon>Viridiplantae</taxon>
        <taxon>Chlorophyta</taxon>
        <taxon>Pyramimonadophyceae</taxon>
        <taxon>Pyramimonadales</taxon>
        <taxon>Pyramimonadaceae</taxon>
        <taxon>Cymbomonas</taxon>
    </lineage>
</organism>
<dbReference type="PANTHER" id="PTHR12935">
    <property type="entry name" value="GAMMA-GLUTAMYLCYCLOTRANSFERASE"/>
    <property type="match status" value="1"/>
</dbReference>
<reference evidence="5 6" key="1">
    <citation type="journal article" date="2015" name="Genome Biol. Evol.">
        <title>Comparative Genomics of a Bacterivorous Green Alga Reveals Evolutionary Causalities and Consequences of Phago-Mixotrophic Mode of Nutrition.</title>
        <authorList>
            <person name="Burns J.A."/>
            <person name="Paasch A."/>
            <person name="Narechania A."/>
            <person name="Kim E."/>
        </authorList>
    </citation>
    <scope>NUCLEOTIDE SEQUENCE [LARGE SCALE GENOMIC DNA]</scope>
    <source>
        <strain evidence="5 6">PLY_AMNH</strain>
    </source>
</reference>
<dbReference type="AlphaFoldDB" id="A0AAE0GTK8"/>
<dbReference type="EC" id="4.3.2.9" evidence="1"/>
<accession>A0AAE0GTK8</accession>
<dbReference type="InterPro" id="IPR036568">
    <property type="entry name" value="GGCT-like_sf"/>
</dbReference>
<gene>
    <name evidence="5" type="ORF">CYMTET_8389</name>
</gene>
<dbReference type="InterPro" id="IPR017939">
    <property type="entry name" value="G-Glutamylcylcotransferase"/>
</dbReference>
<dbReference type="EMBL" id="LGRX02002577">
    <property type="protein sequence ID" value="KAK3283933.1"/>
    <property type="molecule type" value="Genomic_DNA"/>
</dbReference>
<evidence type="ECO:0000313" key="6">
    <source>
        <dbReference type="Proteomes" id="UP001190700"/>
    </source>
</evidence>
<dbReference type="GO" id="GO:0003839">
    <property type="term" value="F:gamma-glutamylcyclotransferase activity"/>
    <property type="evidence" value="ECO:0007669"/>
    <property type="project" value="UniProtKB-EC"/>
</dbReference>
<evidence type="ECO:0000256" key="1">
    <source>
        <dbReference type="ARBA" id="ARBA00012346"/>
    </source>
</evidence>